<name>A0A3A8EY93_9GAMM</name>
<sequence>MSLSGFSNQYLTLAQLNGFWQTTLLKYGIHIEPQTHSLGVSVQHKNFGLKYLTDDLASNDAHRFSTYLYGQYFW</sequence>
<comment type="caution">
    <text evidence="1">The sequence shown here is derived from an EMBL/GenBank/DDBJ whole genome shotgun (WGS) entry which is preliminary data.</text>
</comment>
<evidence type="ECO:0000313" key="2">
    <source>
        <dbReference type="Proteomes" id="UP000280405"/>
    </source>
</evidence>
<protein>
    <submittedName>
        <fullName evidence="1">Uncharacterized protein</fullName>
    </submittedName>
</protein>
<dbReference type="OrthoDB" id="6659662at2"/>
<dbReference type="EMBL" id="RAXT01000005">
    <property type="protein sequence ID" value="RKG39545.1"/>
    <property type="molecule type" value="Genomic_DNA"/>
</dbReference>
<dbReference type="AlphaFoldDB" id="A0A3A8EY93"/>
<reference evidence="1 2" key="1">
    <citation type="submission" date="2018-09" db="EMBL/GenBank/DDBJ databases">
        <title>The draft genome of Acinetobacter spp. strains.</title>
        <authorList>
            <person name="Qin J."/>
            <person name="Feng Y."/>
            <person name="Zong Z."/>
        </authorList>
    </citation>
    <scope>NUCLEOTIDE SEQUENCE [LARGE SCALE GENOMIC DNA]</scope>
    <source>
        <strain evidence="1 2">WCHAc060115</strain>
    </source>
</reference>
<accession>A0A3A8EY93</accession>
<keyword evidence="2" id="KW-1185">Reference proteome</keyword>
<evidence type="ECO:0000313" key="1">
    <source>
        <dbReference type="EMBL" id="RKG39545.1"/>
    </source>
</evidence>
<proteinExistence type="predicted"/>
<organism evidence="1 2">
    <name type="scientific">Acinetobacter rongchengensis</name>
    <dbReference type="NCBI Taxonomy" id="2419601"/>
    <lineage>
        <taxon>Bacteria</taxon>
        <taxon>Pseudomonadati</taxon>
        <taxon>Pseudomonadota</taxon>
        <taxon>Gammaproteobacteria</taxon>
        <taxon>Moraxellales</taxon>
        <taxon>Moraxellaceae</taxon>
        <taxon>Acinetobacter</taxon>
    </lineage>
</organism>
<dbReference type="Proteomes" id="UP000280405">
    <property type="component" value="Unassembled WGS sequence"/>
</dbReference>
<gene>
    <name evidence="1" type="ORF">D7V20_04480</name>
</gene>